<feature type="domain" description="Pyruvate phosphate dikinase AMP/ATP-binding" evidence="2">
    <location>
        <begin position="56"/>
        <end position="172"/>
    </location>
</feature>
<dbReference type="OrthoDB" id="9765468at2"/>
<dbReference type="RefSeq" id="WP_045315107.1">
    <property type="nucleotide sequence ID" value="NZ_JYJG01000256.1"/>
</dbReference>
<dbReference type="Pfam" id="PF01326">
    <property type="entry name" value="PPDK_N"/>
    <property type="match status" value="2"/>
</dbReference>
<dbReference type="InterPro" id="IPR013815">
    <property type="entry name" value="ATP_grasp_subdomain_1"/>
</dbReference>
<keyword evidence="3" id="KW-0670">Pyruvate</keyword>
<keyword evidence="3" id="KW-0808">Transferase</keyword>
<dbReference type="InterPro" id="IPR051549">
    <property type="entry name" value="PEP_Utilizing_Enz"/>
</dbReference>
<sequence>MIPLILPLDDPAADLAAVGGKGASLARLIRAGLPVPAGFCLTTRAYRERSMEGVLEAFQALGGPVAVRSSATAEDLPGLSFAGQHDTVLNVDESGLFDAILKCWDSLQSARAVAYRKNNAVDSAEMAVVVQRMAPADVSGVLFTADPVTGRTEPVINAVHGLGEALVSGEADSADLLDDAQKAELVSLGERIEALYGMPMDVEWALVGGEFQILQARPITSLRVEWNDTLDGDYLWSNGNVGEAIPEVMTPVTWSLVKVLSSAAIGPHRISGNIGGRFYLNISTYTAIGTVIGKSEEMLRSGEETFGRIPAGVTVPPLPMSRLEILGAVLKGAGGPLKQQFLYRTRLAQLVRDNPGRCAVARRRIADCESPEALLALWRRELDHLLRFVCPILDAGARMIAGGPAAFRRELVELVGEEDATTLLTGFHAGAGLSSVGPLIGLARVRSGELDRQEYAEQWGHRGHNEFEIYQPRPAEAPTWITAQMEALADPEALLQRQAAARSEAWERLVAAHPGQAGRIEKRLAKIGAGARAREQARSEMVRAFWVMRAFVLRAGELTKTGDDLFFLPIDDVLRVLGGETSLLDRVHGQRQAYERYRALPPYPAVIRGRFDPESWAASRDRRADLYDATADVPMPSDITGFPGSAGVVEGVARVLRWIDEGRALEPGEILVTSVTNVGWTPLFTRAAAVVTDVGAPLSHAAIVARELGIPAVVGCGNATTRISTGDVIQVDGARGTVKKVLKK</sequence>
<dbReference type="Gene3D" id="3.30.1490.20">
    <property type="entry name" value="ATP-grasp fold, A domain"/>
    <property type="match status" value="2"/>
</dbReference>
<dbReference type="Gene3D" id="3.30.470.20">
    <property type="entry name" value="ATP-grasp fold, B domain"/>
    <property type="match status" value="2"/>
</dbReference>
<feature type="domain" description="Pyruvate phosphate dikinase AMP/ATP-binding" evidence="2">
    <location>
        <begin position="176"/>
        <end position="223"/>
    </location>
</feature>
<name>A0A0F0GQK0_LENAE</name>
<dbReference type="EMBL" id="JYJG01000256">
    <property type="protein sequence ID" value="KJK44232.1"/>
    <property type="molecule type" value="Genomic_DNA"/>
</dbReference>
<accession>A0A0F0GQK0</accession>
<dbReference type="AlphaFoldDB" id="A0A0F0GQK0"/>
<dbReference type="Pfam" id="PF00391">
    <property type="entry name" value="PEP-utilizers"/>
    <property type="match status" value="1"/>
</dbReference>
<dbReference type="InterPro" id="IPR036637">
    <property type="entry name" value="Phosphohistidine_dom_sf"/>
</dbReference>
<dbReference type="InterPro" id="IPR008279">
    <property type="entry name" value="PEP-util_enz_mobile_dom"/>
</dbReference>
<protein>
    <submittedName>
        <fullName evidence="3">Pyruvate phosphate dikinase</fullName>
    </submittedName>
</protein>
<dbReference type="GO" id="GO:0005524">
    <property type="term" value="F:ATP binding"/>
    <property type="evidence" value="ECO:0007669"/>
    <property type="project" value="InterPro"/>
</dbReference>
<dbReference type="Gene3D" id="3.50.30.10">
    <property type="entry name" value="Phosphohistidine domain"/>
    <property type="match status" value="1"/>
</dbReference>
<dbReference type="PANTHER" id="PTHR43615:SF1">
    <property type="entry name" value="PPDK_N DOMAIN-CONTAINING PROTEIN"/>
    <property type="match status" value="1"/>
</dbReference>
<dbReference type="PATRIC" id="fig|68170.10.peg.7887"/>
<comment type="caution">
    <text evidence="3">The sequence shown here is derived from an EMBL/GenBank/DDBJ whole genome shotgun (WGS) entry which is preliminary data.</text>
</comment>
<dbReference type="InterPro" id="IPR002192">
    <property type="entry name" value="PPDK_AMP/ATP-bd"/>
</dbReference>
<reference evidence="3 4" key="1">
    <citation type="submission" date="2015-02" db="EMBL/GenBank/DDBJ databases">
        <authorList>
            <person name="Ju K.-S."/>
            <person name="Doroghazi J.R."/>
            <person name="Metcalf W."/>
        </authorList>
    </citation>
    <scope>NUCLEOTIDE SEQUENCE [LARGE SCALE GENOMIC DNA]</scope>
    <source>
        <strain evidence="3 4">NRRL B-16140</strain>
    </source>
</reference>
<dbReference type="Proteomes" id="UP000033393">
    <property type="component" value="Unassembled WGS sequence"/>
</dbReference>
<dbReference type="SUPFAM" id="SSF56059">
    <property type="entry name" value="Glutathione synthetase ATP-binding domain-like"/>
    <property type="match status" value="1"/>
</dbReference>
<evidence type="ECO:0000313" key="3">
    <source>
        <dbReference type="EMBL" id="KJK44232.1"/>
    </source>
</evidence>
<dbReference type="SUPFAM" id="SSF52009">
    <property type="entry name" value="Phosphohistidine domain"/>
    <property type="match status" value="1"/>
</dbReference>
<feature type="domain" description="PEP-utilising enzyme mobile" evidence="1">
    <location>
        <begin position="666"/>
        <end position="736"/>
    </location>
</feature>
<evidence type="ECO:0000259" key="1">
    <source>
        <dbReference type="Pfam" id="PF00391"/>
    </source>
</evidence>
<evidence type="ECO:0000313" key="4">
    <source>
        <dbReference type="Proteomes" id="UP000033393"/>
    </source>
</evidence>
<gene>
    <name evidence="3" type="ORF">UK23_30235</name>
</gene>
<dbReference type="GO" id="GO:0016301">
    <property type="term" value="F:kinase activity"/>
    <property type="evidence" value="ECO:0007669"/>
    <property type="project" value="UniProtKB-KW"/>
</dbReference>
<keyword evidence="3" id="KW-0418">Kinase</keyword>
<dbReference type="STRING" id="68170.GCA_000974445_03206"/>
<organism evidence="3 4">
    <name type="scientific">Lentzea aerocolonigenes</name>
    <name type="common">Lechevalieria aerocolonigenes</name>
    <name type="synonym">Saccharothrix aerocolonigenes</name>
    <dbReference type="NCBI Taxonomy" id="68170"/>
    <lineage>
        <taxon>Bacteria</taxon>
        <taxon>Bacillati</taxon>
        <taxon>Actinomycetota</taxon>
        <taxon>Actinomycetes</taxon>
        <taxon>Pseudonocardiales</taxon>
        <taxon>Pseudonocardiaceae</taxon>
        <taxon>Lentzea</taxon>
    </lineage>
</organism>
<keyword evidence="4" id="KW-1185">Reference proteome</keyword>
<proteinExistence type="predicted"/>
<evidence type="ECO:0000259" key="2">
    <source>
        <dbReference type="Pfam" id="PF01326"/>
    </source>
</evidence>
<dbReference type="PANTHER" id="PTHR43615">
    <property type="entry name" value="PHOSPHOENOLPYRUVATE SYNTHASE-RELATED"/>
    <property type="match status" value="1"/>
</dbReference>